<evidence type="ECO:0000256" key="3">
    <source>
        <dbReference type="PROSITE-ProRule" id="PRU00267"/>
    </source>
</evidence>
<accession>A0A8H5D0P1</accession>
<dbReference type="PANTHER" id="PTHR45789:SF2">
    <property type="entry name" value="FI18025P1"/>
    <property type="match status" value="1"/>
</dbReference>
<evidence type="ECO:0000313" key="6">
    <source>
        <dbReference type="EMBL" id="KAF5350017.1"/>
    </source>
</evidence>
<dbReference type="CDD" id="cd01389">
    <property type="entry name" value="HMG-box_ROX1-like"/>
    <property type="match status" value="1"/>
</dbReference>
<dbReference type="AlphaFoldDB" id="A0A8H5D0P1"/>
<dbReference type="GO" id="GO:0000978">
    <property type="term" value="F:RNA polymerase II cis-regulatory region sequence-specific DNA binding"/>
    <property type="evidence" value="ECO:0007669"/>
    <property type="project" value="TreeGrafter"/>
</dbReference>
<feature type="compositionally biased region" description="Polar residues" evidence="4">
    <location>
        <begin position="233"/>
        <end position="242"/>
    </location>
</feature>
<feature type="region of interest" description="Disordered" evidence="4">
    <location>
        <begin position="168"/>
        <end position="247"/>
    </location>
</feature>
<evidence type="ECO:0000256" key="4">
    <source>
        <dbReference type="SAM" id="MobiDB-lite"/>
    </source>
</evidence>
<feature type="region of interest" description="Disordered" evidence="4">
    <location>
        <begin position="1"/>
        <end position="71"/>
    </location>
</feature>
<gene>
    <name evidence="6" type="ORF">D9756_009257</name>
</gene>
<dbReference type="GO" id="GO:0000981">
    <property type="term" value="F:DNA-binding transcription factor activity, RNA polymerase II-specific"/>
    <property type="evidence" value="ECO:0007669"/>
    <property type="project" value="TreeGrafter"/>
</dbReference>
<dbReference type="EMBL" id="JAACJO010000015">
    <property type="protein sequence ID" value="KAF5350017.1"/>
    <property type="molecule type" value="Genomic_DNA"/>
</dbReference>
<evidence type="ECO:0000256" key="1">
    <source>
        <dbReference type="ARBA" id="ARBA00023125"/>
    </source>
</evidence>
<dbReference type="PROSITE" id="PS50118">
    <property type="entry name" value="HMG_BOX_2"/>
    <property type="match status" value="1"/>
</dbReference>
<dbReference type="Gene3D" id="1.10.30.10">
    <property type="entry name" value="High mobility group box domain"/>
    <property type="match status" value="1"/>
</dbReference>
<dbReference type="InterPro" id="IPR051356">
    <property type="entry name" value="SOX/SOX-like_TF"/>
</dbReference>
<keyword evidence="7" id="KW-1185">Reference proteome</keyword>
<evidence type="ECO:0000259" key="5">
    <source>
        <dbReference type="PROSITE" id="PS50118"/>
    </source>
</evidence>
<dbReference type="Proteomes" id="UP000559027">
    <property type="component" value="Unassembled WGS sequence"/>
</dbReference>
<dbReference type="InterPro" id="IPR036910">
    <property type="entry name" value="HMG_box_dom_sf"/>
</dbReference>
<feature type="compositionally biased region" description="Polar residues" evidence="4">
    <location>
        <begin position="360"/>
        <end position="376"/>
    </location>
</feature>
<dbReference type="GO" id="GO:0005634">
    <property type="term" value="C:nucleus"/>
    <property type="evidence" value="ECO:0007669"/>
    <property type="project" value="UniProtKB-UniRule"/>
</dbReference>
<feature type="compositionally biased region" description="Low complexity" evidence="4">
    <location>
        <begin position="195"/>
        <end position="212"/>
    </location>
</feature>
<reference evidence="6 7" key="1">
    <citation type="journal article" date="2020" name="ISME J.">
        <title>Uncovering the hidden diversity of litter-decomposition mechanisms in mushroom-forming fungi.</title>
        <authorList>
            <person name="Floudas D."/>
            <person name="Bentzer J."/>
            <person name="Ahren D."/>
            <person name="Johansson T."/>
            <person name="Persson P."/>
            <person name="Tunlid A."/>
        </authorList>
    </citation>
    <scope>NUCLEOTIDE SEQUENCE [LARGE SCALE GENOMIC DNA]</scope>
    <source>
        <strain evidence="6 7">CBS 146.42</strain>
    </source>
</reference>
<dbReference type="InterPro" id="IPR009071">
    <property type="entry name" value="HMG_box_dom"/>
</dbReference>
<evidence type="ECO:0000256" key="2">
    <source>
        <dbReference type="ARBA" id="ARBA00023242"/>
    </source>
</evidence>
<feature type="compositionally biased region" description="Pro residues" evidence="4">
    <location>
        <begin position="33"/>
        <end position="42"/>
    </location>
</feature>
<feature type="compositionally biased region" description="Basic residues" evidence="4">
    <location>
        <begin position="61"/>
        <end position="71"/>
    </location>
</feature>
<dbReference type="SUPFAM" id="SSF47095">
    <property type="entry name" value="HMG-box"/>
    <property type="match status" value="1"/>
</dbReference>
<keyword evidence="1 3" id="KW-0238">DNA-binding</keyword>
<feature type="DNA-binding region" description="HMG box" evidence="3">
    <location>
        <begin position="69"/>
        <end position="137"/>
    </location>
</feature>
<dbReference type="OrthoDB" id="6247875at2759"/>
<keyword evidence="2 3" id="KW-0539">Nucleus</keyword>
<proteinExistence type="predicted"/>
<organism evidence="6 7">
    <name type="scientific">Leucocoprinus leucothites</name>
    <dbReference type="NCBI Taxonomy" id="201217"/>
    <lineage>
        <taxon>Eukaryota</taxon>
        <taxon>Fungi</taxon>
        <taxon>Dikarya</taxon>
        <taxon>Basidiomycota</taxon>
        <taxon>Agaricomycotina</taxon>
        <taxon>Agaricomycetes</taxon>
        <taxon>Agaricomycetidae</taxon>
        <taxon>Agaricales</taxon>
        <taxon>Agaricineae</taxon>
        <taxon>Agaricaceae</taxon>
        <taxon>Leucocoprinus</taxon>
    </lineage>
</organism>
<feature type="region of interest" description="Disordered" evidence="4">
    <location>
        <begin position="342"/>
        <end position="395"/>
    </location>
</feature>
<dbReference type="PANTHER" id="PTHR45789">
    <property type="entry name" value="FI18025P1"/>
    <property type="match status" value="1"/>
</dbReference>
<dbReference type="Pfam" id="PF00505">
    <property type="entry name" value="HMG_box"/>
    <property type="match status" value="1"/>
</dbReference>
<sequence length="395" mass="44821">MEGRDMCFSLPNLEPIGSEFTSITDADEEAHPDPLPPLPHPTPTDFGSLFVSDKDKDKSNARRQKPGHIPRPRNAFILFRSDFVQQRVPEEVINDHRDLSRLAGCMWRKMSDLQKRPWFEKAELERRYHSEVFPQYRYSPVAPERPKRVYRKKKTPVVPEEIFLMYPHRRSEPPASSTQRPASRPSPLFSSPQTSRSRLSPYLSASSTSSTAMPQRPSFPQSYTRHQPDPSRNLPSNYTTGSERAHLTPPGAFCGGFVNIPSQSSSSFDWELSPPESGLHYDDQGYWQTSEGEYPQGMMEGAYPDQASMITSTSSPDEPDSLYNMWKDLGTFHDQAFHPNDVDQQTQSSPHYHYSDFSGPANTSHHTSFVRSSLPPTDNVADTFPMAHNPLTRSS</sequence>
<name>A0A8H5D0P1_9AGAR</name>
<feature type="domain" description="HMG box" evidence="5">
    <location>
        <begin position="69"/>
        <end position="137"/>
    </location>
</feature>
<dbReference type="SMART" id="SM00398">
    <property type="entry name" value="HMG"/>
    <property type="match status" value="1"/>
</dbReference>
<evidence type="ECO:0000313" key="7">
    <source>
        <dbReference type="Proteomes" id="UP000559027"/>
    </source>
</evidence>
<comment type="caution">
    <text evidence="6">The sequence shown here is derived from an EMBL/GenBank/DDBJ whole genome shotgun (WGS) entry which is preliminary data.</text>
</comment>
<protein>
    <recommendedName>
        <fullName evidence="5">HMG box domain-containing protein</fullName>
    </recommendedName>
</protein>